<proteinExistence type="predicted"/>
<dbReference type="EMBL" id="CP006719">
    <property type="protein sequence ID" value="AGV20086.1"/>
    <property type="molecule type" value="Genomic_DNA"/>
</dbReference>
<organism evidence="1 2">
    <name type="scientific">Vibrio alginolyticus (strain ATCC 17749 / DSM 2171 / NBRC 15630 / NCIMB 1903 / NCTC 12160 / XII-53)</name>
    <dbReference type="NCBI Taxonomy" id="1219076"/>
    <lineage>
        <taxon>Bacteria</taxon>
        <taxon>Pseudomonadati</taxon>
        <taxon>Pseudomonadota</taxon>
        <taxon>Gammaproteobacteria</taxon>
        <taxon>Vibrionales</taxon>
        <taxon>Vibrionaceae</taxon>
        <taxon>Vibrio</taxon>
    </lineage>
</organism>
<sequence>MKVYCFAISFFTITAAAMMKVMIRPSSMNYPNSYEKIYNPN</sequence>
<protein>
    <submittedName>
        <fullName evidence="1">Uncharacterized protein</fullName>
    </submittedName>
</protein>
<accession>A0A2I3CR01</accession>
<dbReference type="KEGG" id="vag:N646_4277"/>
<evidence type="ECO:0000313" key="2">
    <source>
        <dbReference type="Proteomes" id="UP000016714"/>
    </source>
</evidence>
<dbReference type="AlphaFoldDB" id="A0A2I3CR01"/>
<gene>
    <name evidence="1" type="ORF">N646_4277</name>
</gene>
<dbReference type="Proteomes" id="UP000016714">
    <property type="component" value="Chromosome 2"/>
</dbReference>
<name>A0A2I3CR01_VIBAX</name>
<reference evidence="1 2" key="1">
    <citation type="journal article" date="2015" name="Genome Announc.">
        <title>Complete genome sequence of Vibrio alginolyticus ATCC 17749.</title>
        <authorList>
            <person name="Liu X.F."/>
            <person name="Cao Y."/>
            <person name="Zhang H.L."/>
            <person name="Chen Y.J."/>
            <person name="Hu C.J."/>
        </authorList>
    </citation>
    <scope>NUCLEOTIDE SEQUENCE [LARGE SCALE GENOMIC DNA]</scope>
    <source>
        <strain evidence="2">ATCC 17749 / DSM 2171 / NBRC 15630 / NCIMB 1903 / NCTC 12160 / XII-53</strain>
    </source>
</reference>
<evidence type="ECO:0000313" key="1">
    <source>
        <dbReference type="EMBL" id="AGV20086.1"/>
    </source>
</evidence>
<dbReference type="HOGENOM" id="CLU_3278625_0_0_6"/>